<dbReference type="Proteomes" id="UP001623041">
    <property type="component" value="Unassembled WGS sequence"/>
</dbReference>
<gene>
    <name evidence="1" type="ORF">ACJEBI_29330</name>
</gene>
<protein>
    <submittedName>
        <fullName evidence="1">Uncharacterized protein</fullName>
    </submittedName>
</protein>
<name>A0ABW8RPR5_9BACI</name>
<reference evidence="1 2" key="1">
    <citation type="submission" date="2024-11" db="EMBL/GenBank/DDBJ databases">
        <authorList>
            <person name="Lucas J.A."/>
        </authorList>
    </citation>
    <scope>NUCLEOTIDE SEQUENCE [LARGE SCALE GENOMIC DNA]</scope>
    <source>
        <strain evidence="1 2">Z 5.4</strain>
    </source>
</reference>
<dbReference type="EMBL" id="JBJHQH010000059">
    <property type="protein sequence ID" value="MFK9095530.1"/>
    <property type="molecule type" value="Genomic_DNA"/>
</dbReference>
<proteinExistence type="predicted"/>
<organism evidence="1 2">
    <name type="scientific">Bacillus salipaludis</name>
    <dbReference type="NCBI Taxonomy" id="2547811"/>
    <lineage>
        <taxon>Bacteria</taxon>
        <taxon>Bacillati</taxon>
        <taxon>Bacillota</taxon>
        <taxon>Bacilli</taxon>
        <taxon>Bacillales</taxon>
        <taxon>Bacillaceae</taxon>
        <taxon>Bacillus</taxon>
    </lineage>
</organism>
<feature type="non-terminal residue" evidence="1">
    <location>
        <position position="79"/>
    </location>
</feature>
<evidence type="ECO:0000313" key="1">
    <source>
        <dbReference type="EMBL" id="MFK9095530.1"/>
    </source>
</evidence>
<dbReference type="RefSeq" id="WP_406583911.1">
    <property type="nucleotide sequence ID" value="NZ_JBJHQH010000059.1"/>
</dbReference>
<comment type="caution">
    <text evidence="1">The sequence shown here is derived from an EMBL/GenBank/DDBJ whole genome shotgun (WGS) entry which is preliminary data.</text>
</comment>
<keyword evidence="2" id="KW-1185">Reference proteome</keyword>
<accession>A0ABW8RPR5</accession>
<evidence type="ECO:0000313" key="2">
    <source>
        <dbReference type="Proteomes" id="UP001623041"/>
    </source>
</evidence>
<sequence>MPQGPQEPSPWLLAASVFGNPNTPVDIAQKAMDLIFFISFATSTFAITSSGRSAEATFEMLDTGDLFSFNHIPELDAYG</sequence>